<feature type="repeat" description="TPR" evidence="3">
    <location>
        <begin position="168"/>
        <end position="201"/>
    </location>
</feature>
<keyword evidence="5" id="KW-1185">Reference proteome</keyword>
<dbReference type="Proteomes" id="UP000228751">
    <property type="component" value="Unassembled WGS sequence"/>
</dbReference>
<dbReference type="PANTHER" id="PTHR44943:SF8">
    <property type="entry name" value="TPR REPEAT-CONTAINING PROTEIN MJ0263"/>
    <property type="match status" value="1"/>
</dbReference>
<dbReference type="Pfam" id="PF13174">
    <property type="entry name" value="TPR_6"/>
    <property type="match status" value="1"/>
</dbReference>
<dbReference type="PROSITE" id="PS50293">
    <property type="entry name" value="TPR_REGION"/>
    <property type="match status" value="1"/>
</dbReference>
<keyword evidence="2 3" id="KW-0802">TPR repeat</keyword>
<dbReference type="InterPro" id="IPR011990">
    <property type="entry name" value="TPR-like_helical_dom_sf"/>
</dbReference>
<dbReference type="PANTHER" id="PTHR44943">
    <property type="entry name" value="CELLULOSE SYNTHASE OPERON PROTEIN C"/>
    <property type="match status" value="1"/>
</dbReference>
<dbReference type="OrthoDB" id="9778733at2"/>
<reference evidence="4 5" key="1">
    <citation type="submission" date="2017-10" db="EMBL/GenBank/DDBJ databases">
        <title>Genomic analysis of the genus Acetobacter.</title>
        <authorList>
            <person name="Kim K.H."/>
            <person name="Chun B.H."/>
            <person name="Son A.R."/>
            <person name="Jeon C.O."/>
        </authorList>
    </citation>
    <scope>NUCLEOTIDE SEQUENCE [LARGE SCALE GENOMIC DNA]</scope>
    <source>
        <strain evidence="4 5">LHT 2458</strain>
    </source>
</reference>
<protein>
    <submittedName>
        <fullName evidence="4">Glycosyltransferase</fullName>
    </submittedName>
</protein>
<dbReference type="Pfam" id="PF00515">
    <property type="entry name" value="TPR_1"/>
    <property type="match status" value="1"/>
</dbReference>
<sequence length="547" mass="60838">MGKVALEPNAEAEQQAVKITAVEFTIACEHLFAAGEGHKAIQMALQVGQASQEVPLILSASGLLAKYTNRHDIVATLIKKAIHLTPDGTAELARSKSEMHIFLADALMAMGRKKEAMDIFQAIIKECPALRVAALEHISMALLEAGYPKEAFTVLDACFSSSDALVSLPLYNNMGCALERMNRSEEALPYYEKALELDPTNPVVSFGHSVSLLKAGRLEEGFKKYVRRAPLVNDRNFWFLDLPRLSDQVDLEGKRILLYQEQGLGDTIQFIRFVPWLLSKGAKLTIALPIQLLDLISINYQQTDCMLISDVASMASAQRSEFDFSCPIPDLPFVCGVKSEKNIPHSTPYLLPSGVEDNRFSQIMREEVKDICGSSDSASPLARIGIVWAGDKRTKAADVAADQRRSTTLLDMMGAVSAHCPDLRKCEIYNLQFGRRRSELKEWHGVPIIDIMNEVENMEDTAAIMLNLDLIISVDTSTAHLAGALGRPIWMVSRWDACWRWGDKGDRSVWYPTMRVFRAQENSFLPVLAEVGKALHVIFQNSEHPVF</sequence>
<dbReference type="Gene3D" id="1.25.40.10">
    <property type="entry name" value="Tetratricopeptide repeat domain"/>
    <property type="match status" value="2"/>
</dbReference>
<dbReference type="GO" id="GO:0016740">
    <property type="term" value="F:transferase activity"/>
    <property type="evidence" value="ECO:0007669"/>
    <property type="project" value="UniProtKB-KW"/>
</dbReference>
<evidence type="ECO:0000256" key="2">
    <source>
        <dbReference type="ARBA" id="ARBA00022803"/>
    </source>
</evidence>
<name>A0A2G4R8G8_9PROT</name>
<evidence type="ECO:0000313" key="5">
    <source>
        <dbReference type="Proteomes" id="UP000228751"/>
    </source>
</evidence>
<evidence type="ECO:0000256" key="1">
    <source>
        <dbReference type="ARBA" id="ARBA00022737"/>
    </source>
</evidence>
<proteinExistence type="predicted"/>
<dbReference type="PROSITE" id="PS50005">
    <property type="entry name" value="TPR"/>
    <property type="match status" value="1"/>
</dbReference>
<evidence type="ECO:0000256" key="3">
    <source>
        <dbReference type="PROSITE-ProRule" id="PRU00339"/>
    </source>
</evidence>
<comment type="caution">
    <text evidence="4">The sequence shown here is derived from an EMBL/GenBank/DDBJ whole genome shotgun (WGS) entry which is preliminary data.</text>
</comment>
<dbReference type="Gene3D" id="3.40.50.2000">
    <property type="entry name" value="Glycogen Phosphorylase B"/>
    <property type="match status" value="1"/>
</dbReference>
<dbReference type="InterPro" id="IPR051685">
    <property type="entry name" value="Ycf3/AcsC/BcsC/TPR_MFPF"/>
</dbReference>
<keyword evidence="4" id="KW-0808">Transferase</keyword>
<dbReference type="SUPFAM" id="SSF48452">
    <property type="entry name" value="TPR-like"/>
    <property type="match status" value="1"/>
</dbReference>
<dbReference type="InterPro" id="IPR019734">
    <property type="entry name" value="TPR_rpt"/>
</dbReference>
<keyword evidence="1" id="KW-0677">Repeat</keyword>
<organism evidence="4 5">
    <name type="scientific">Acetobacter pomorum</name>
    <dbReference type="NCBI Taxonomy" id="65959"/>
    <lineage>
        <taxon>Bacteria</taxon>
        <taxon>Pseudomonadati</taxon>
        <taxon>Pseudomonadota</taxon>
        <taxon>Alphaproteobacteria</taxon>
        <taxon>Acetobacterales</taxon>
        <taxon>Acetobacteraceae</taxon>
        <taxon>Acetobacter</taxon>
    </lineage>
</organism>
<accession>A0A2G4R8G8</accession>
<dbReference type="SMART" id="SM00028">
    <property type="entry name" value="TPR"/>
    <property type="match status" value="2"/>
</dbReference>
<dbReference type="SUPFAM" id="SSF53756">
    <property type="entry name" value="UDP-Glycosyltransferase/glycogen phosphorylase"/>
    <property type="match status" value="1"/>
</dbReference>
<dbReference type="AlphaFoldDB" id="A0A2G4R8G8"/>
<dbReference type="EMBL" id="PEBQ01000184">
    <property type="protein sequence ID" value="PHY92858.1"/>
    <property type="molecule type" value="Genomic_DNA"/>
</dbReference>
<gene>
    <name evidence="4" type="ORF">CSR02_14625</name>
</gene>
<evidence type="ECO:0000313" key="4">
    <source>
        <dbReference type="EMBL" id="PHY92858.1"/>
    </source>
</evidence>